<evidence type="ECO:0008006" key="3">
    <source>
        <dbReference type="Google" id="ProtNLM"/>
    </source>
</evidence>
<gene>
    <name evidence="1" type="ORF">M9Y10_034903</name>
</gene>
<dbReference type="Proteomes" id="UP001470230">
    <property type="component" value="Unassembled WGS sequence"/>
</dbReference>
<name>A0ABR2KGP4_9EUKA</name>
<dbReference type="PANTHER" id="PTHR38567">
    <property type="entry name" value="DUF4291 DOMAIN-CONTAINING PROTEIN"/>
    <property type="match status" value="1"/>
</dbReference>
<organism evidence="1 2">
    <name type="scientific">Tritrichomonas musculus</name>
    <dbReference type="NCBI Taxonomy" id="1915356"/>
    <lineage>
        <taxon>Eukaryota</taxon>
        <taxon>Metamonada</taxon>
        <taxon>Parabasalia</taxon>
        <taxon>Tritrichomonadida</taxon>
        <taxon>Tritrichomonadidae</taxon>
        <taxon>Tritrichomonas</taxon>
    </lineage>
</organism>
<protein>
    <recommendedName>
        <fullName evidence="3">DUF4291 domain-containing protein</fullName>
    </recommendedName>
</protein>
<accession>A0ABR2KGP4</accession>
<evidence type="ECO:0000313" key="1">
    <source>
        <dbReference type="EMBL" id="KAK8890143.1"/>
    </source>
</evidence>
<sequence length="183" mass="21515">MSKEIRAVFTDDTIRVYQAYNEVIANEAVQNGTFGSNFKMSRMTWIKPSFLWMMYRCGWGTKKDQEHVLAIDIKRDAFDYIVKSSVASMHKDCTDISKEQWKDQVQKSDVRCQWDPERDINGNPLDHRSIQLGLRGDAVRKYVNEWIVKITDITDYVNDLREQKESGKDIQSQLPEERIYTVH</sequence>
<proteinExistence type="predicted"/>
<dbReference type="PANTHER" id="PTHR38567:SF1">
    <property type="entry name" value="DUF4291 DOMAIN-CONTAINING PROTEIN"/>
    <property type="match status" value="1"/>
</dbReference>
<dbReference type="Pfam" id="PF14124">
    <property type="entry name" value="DUF4291"/>
    <property type="match status" value="1"/>
</dbReference>
<keyword evidence="2" id="KW-1185">Reference proteome</keyword>
<evidence type="ECO:0000313" key="2">
    <source>
        <dbReference type="Proteomes" id="UP001470230"/>
    </source>
</evidence>
<reference evidence="1 2" key="1">
    <citation type="submission" date="2024-04" db="EMBL/GenBank/DDBJ databases">
        <title>Tritrichomonas musculus Genome.</title>
        <authorList>
            <person name="Alves-Ferreira E."/>
            <person name="Grigg M."/>
            <person name="Lorenzi H."/>
            <person name="Galac M."/>
        </authorList>
    </citation>
    <scope>NUCLEOTIDE SEQUENCE [LARGE SCALE GENOMIC DNA]</scope>
    <source>
        <strain evidence="1 2">EAF2021</strain>
    </source>
</reference>
<dbReference type="EMBL" id="JAPFFF010000005">
    <property type="protein sequence ID" value="KAK8890143.1"/>
    <property type="molecule type" value="Genomic_DNA"/>
</dbReference>
<dbReference type="InterPro" id="IPR025633">
    <property type="entry name" value="DUF4291"/>
</dbReference>
<comment type="caution">
    <text evidence="1">The sequence shown here is derived from an EMBL/GenBank/DDBJ whole genome shotgun (WGS) entry which is preliminary data.</text>
</comment>